<organism evidence="8 9">
    <name type="scientific">Nocardia terpenica</name>
    <dbReference type="NCBI Taxonomy" id="455432"/>
    <lineage>
        <taxon>Bacteria</taxon>
        <taxon>Bacillati</taxon>
        <taxon>Actinomycetota</taxon>
        <taxon>Actinomycetes</taxon>
        <taxon>Mycobacteriales</taxon>
        <taxon>Nocardiaceae</taxon>
        <taxon>Nocardia</taxon>
    </lineage>
</organism>
<evidence type="ECO:0000259" key="7">
    <source>
        <dbReference type="Pfam" id="PF05231"/>
    </source>
</evidence>
<evidence type="ECO:0000256" key="3">
    <source>
        <dbReference type="ARBA" id="ARBA00022692"/>
    </source>
</evidence>
<proteinExistence type="predicted"/>
<evidence type="ECO:0000256" key="5">
    <source>
        <dbReference type="ARBA" id="ARBA00023136"/>
    </source>
</evidence>
<name>A0A291RPS8_9NOCA</name>
<comment type="subcellular location">
    <subcellularLocation>
        <location evidence="1">Cell membrane</location>
        <topology evidence="1">Multi-pass membrane protein</topology>
    </subcellularLocation>
</comment>
<sequence length="92" mass="9949">MTALWISVVAVTYFGAAQVGLQMALVRGQVTPVWPRPGLALAALLVLGLRIWPGLAIGEFAASIAHIYFSNGRDFPTGSTDCATRWPYSRTR</sequence>
<keyword evidence="4 6" id="KW-1133">Transmembrane helix</keyword>
<evidence type="ECO:0000256" key="1">
    <source>
        <dbReference type="ARBA" id="ARBA00004651"/>
    </source>
</evidence>
<dbReference type="InterPro" id="IPR007895">
    <property type="entry name" value="MASE1"/>
</dbReference>
<evidence type="ECO:0000313" key="8">
    <source>
        <dbReference type="EMBL" id="ATL69320.1"/>
    </source>
</evidence>
<dbReference type="GO" id="GO:0005886">
    <property type="term" value="C:plasma membrane"/>
    <property type="evidence" value="ECO:0007669"/>
    <property type="project" value="UniProtKB-SubCell"/>
</dbReference>
<evidence type="ECO:0000256" key="6">
    <source>
        <dbReference type="SAM" id="Phobius"/>
    </source>
</evidence>
<dbReference type="Pfam" id="PF05231">
    <property type="entry name" value="MASE1"/>
    <property type="match status" value="1"/>
</dbReference>
<dbReference type="Proteomes" id="UP000221961">
    <property type="component" value="Chromosome"/>
</dbReference>
<keyword evidence="3 6" id="KW-0812">Transmembrane</keyword>
<reference evidence="8 9" key="1">
    <citation type="submission" date="2017-10" db="EMBL/GenBank/DDBJ databases">
        <title>Comparative genomics between pathogenic Norcardia.</title>
        <authorList>
            <person name="Zeng L."/>
        </authorList>
    </citation>
    <scope>NUCLEOTIDE SEQUENCE [LARGE SCALE GENOMIC DNA]</scope>
    <source>
        <strain evidence="8 9">NC_YFY_NT001</strain>
    </source>
</reference>
<evidence type="ECO:0000313" key="9">
    <source>
        <dbReference type="Proteomes" id="UP000221961"/>
    </source>
</evidence>
<feature type="domain" description="MASE1" evidence="7">
    <location>
        <begin position="9"/>
        <end position="69"/>
    </location>
</feature>
<keyword evidence="2" id="KW-1003">Cell membrane</keyword>
<protein>
    <recommendedName>
        <fullName evidence="7">MASE1 domain-containing protein</fullName>
    </recommendedName>
</protein>
<evidence type="ECO:0000256" key="2">
    <source>
        <dbReference type="ARBA" id="ARBA00022475"/>
    </source>
</evidence>
<gene>
    <name evidence="8" type="ORF">CRH09_27225</name>
</gene>
<keyword evidence="5 6" id="KW-0472">Membrane</keyword>
<dbReference type="KEGG" id="ntp:CRH09_27225"/>
<dbReference type="AlphaFoldDB" id="A0A291RPS8"/>
<feature type="transmembrane region" description="Helical" evidence="6">
    <location>
        <begin position="38"/>
        <end position="69"/>
    </location>
</feature>
<evidence type="ECO:0000256" key="4">
    <source>
        <dbReference type="ARBA" id="ARBA00022989"/>
    </source>
</evidence>
<dbReference type="EMBL" id="CP023778">
    <property type="protein sequence ID" value="ATL69320.1"/>
    <property type="molecule type" value="Genomic_DNA"/>
</dbReference>
<accession>A0A291RPS8</accession>